<protein>
    <submittedName>
        <fullName evidence="2">GcrA cell cycle regulator</fullName>
    </submittedName>
</protein>
<geneLocation type="plasmid" evidence="2 3">
    <name>unnamed</name>
</geneLocation>
<evidence type="ECO:0000256" key="1">
    <source>
        <dbReference type="SAM" id="MobiDB-lite"/>
    </source>
</evidence>
<dbReference type="InterPro" id="IPR011681">
    <property type="entry name" value="GcrA"/>
</dbReference>
<feature type="compositionally biased region" description="Low complexity" evidence="1">
    <location>
        <begin position="54"/>
        <end position="66"/>
    </location>
</feature>
<reference evidence="2" key="1">
    <citation type="submission" date="2021-04" db="EMBL/GenBank/DDBJ databases">
        <title>The complete genome sequence of Caulobacter sp. S6.</title>
        <authorList>
            <person name="Tang Y."/>
            <person name="Ouyang W."/>
            <person name="Liu Q."/>
            <person name="Huang B."/>
            <person name="Guo Z."/>
            <person name="Lei P."/>
        </authorList>
    </citation>
    <scope>NUCLEOTIDE SEQUENCE</scope>
    <source>
        <strain evidence="2">S6</strain>
        <plasmid evidence="2">unnamed</plasmid>
    </source>
</reference>
<proteinExistence type="predicted"/>
<keyword evidence="2" id="KW-0614">Plasmid</keyword>
<evidence type="ECO:0000313" key="3">
    <source>
        <dbReference type="Proteomes" id="UP000676409"/>
    </source>
</evidence>
<gene>
    <name evidence="2" type="ORF">KCG34_25670</name>
</gene>
<sequence>MSESGWSETRVTTLSQLWQDGLSASQIAKQLGGVTRNAVIGKVHRLGLSGRAAASAPCRAPRTATPRPKRTRRVAMAAPTVRKPPVRTPAQDYAPAPEGPGLIGDMALLGAHVCKWPIGDPKSPDFSFCGRQADGRYCAAHEQTGVRPGTAWRADRDPIVRRALAGLL</sequence>
<organism evidence="2 3">
    <name type="scientific">Phenylobacterium montanum</name>
    <dbReference type="NCBI Taxonomy" id="2823693"/>
    <lineage>
        <taxon>Bacteria</taxon>
        <taxon>Pseudomonadati</taxon>
        <taxon>Pseudomonadota</taxon>
        <taxon>Alphaproteobacteria</taxon>
        <taxon>Caulobacterales</taxon>
        <taxon>Caulobacteraceae</taxon>
        <taxon>Phenylobacterium</taxon>
    </lineage>
</organism>
<dbReference type="Gene3D" id="1.10.10.60">
    <property type="entry name" value="Homeodomain-like"/>
    <property type="match status" value="1"/>
</dbReference>
<dbReference type="Pfam" id="PF07750">
    <property type="entry name" value="GcrA"/>
    <property type="match status" value="1"/>
</dbReference>
<keyword evidence="3" id="KW-1185">Reference proteome</keyword>
<accession>A0A975G542</accession>
<dbReference type="KEGG" id="caul:KCG34_25670"/>
<dbReference type="Proteomes" id="UP000676409">
    <property type="component" value="Plasmid unnamed"/>
</dbReference>
<dbReference type="EMBL" id="CP073079">
    <property type="protein sequence ID" value="QUD90949.1"/>
    <property type="molecule type" value="Genomic_DNA"/>
</dbReference>
<dbReference type="AlphaFoldDB" id="A0A975G542"/>
<evidence type="ECO:0000313" key="2">
    <source>
        <dbReference type="EMBL" id="QUD90949.1"/>
    </source>
</evidence>
<feature type="region of interest" description="Disordered" evidence="1">
    <location>
        <begin position="54"/>
        <end position="92"/>
    </location>
</feature>
<name>A0A975G542_9CAUL</name>
<dbReference type="RefSeq" id="WP_211940995.1">
    <property type="nucleotide sequence ID" value="NZ_CP073079.1"/>
</dbReference>